<dbReference type="Proteomes" id="UP000237347">
    <property type="component" value="Unassembled WGS sequence"/>
</dbReference>
<protein>
    <submittedName>
        <fullName evidence="1">Uncharacterized protein</fullName>
    </submittedName>
</protein>
<keyword evidence="2" id="KW-1185">Reference proteome</keyword>
<evidence type="ECO:0000313" key="1">
    <source>
        <dbReference type="EMBL" id="KAK7838723.1"/>
    </source>
</evidence>
<evidence type="ECO:0000313" key="2">
    <source>
        <dbReference type="Proteomes" id="UP000237347"/>
    </source>
</evidence>
<reference evidence="1 2" key="1">
    <citation type="journal article" date="2018" name="Sci. Data">
        <title>The draft genome sequence of cork oak.</title>
        <authorList>
            <person name="Ramos A.M."/>
            <person name="Usie A."/>
            <person name="Barbosa P."/>
            <person name="Barros P.M."/>
            <person name="Capote T."/>
            <person name="Chaves I."/>
            <person name="Simoes F."/>
            <person name="Abreu I."/>
            <person name="Carrasquinho I."/>
            <person name="Faro C."/>
            <person name="Guimaraes J.B."/>
            <person name="Mendonca D."/>
            <person name="Nobrega F."/>
            <person name="Rodrigues L."/>
            <person name="Saibo N.J.M."/>
            <person name="Varela M.C."/>
            <person name="Egas C."/>
            <person name="Matos J."/>
            <person name="Miguel C.M."/>
            <person name="Oliveira M.M."/>
            <person name="Ricardo C.P."/>
            <person name="Goncalves S."/>
        </authorList>
    </citation>
    <scope>NUCLEOTIDE SEQUENCE [LARGE SCALE GENOMIC DNA]</scope>
    <source>
        <strain evidence="2">cv. HL8</strain>
    </source>
</reference>
<name>A0AAW0KJS7_QUESU</name>
<gene>
    <name evidence="1" type="ORF">CFP56_019292</name>
</gene>
<comment type="caution">
    <text evidence="1">The sequence shown here is derived from an EMBL/GenBank/DDBJ whole genome shotgun (WGS) entry which is preliminary data.</text>
</comment>
<dbReference type="AlphaFoldDB" id="A0AAW0KJS7"/>
<dbReference type="EMBL" id="PKMF04000300">
    <property type="protein sequence ID" value="KAK7838723.1"/>
    <property type="molecule type" value="Genomic_DNA"/>
</dbReference>
<sequence>MNKKRVGLVNHAIDSHYCMSKCFRHVNRHNYLVDFKIFPDSQRLKGISDRADINLWPLYASDTDGFMIPSLEIGDLDQKVEASKPPSPKVSRKNPTLFITKDKGKNTLSVDYGNATGNMAKGSTRDWLDPHCHES</sequence>
<accession>A0AAW0KJS7</accession>
<organism evidence="1 2">
    <name type="scientific">Quercus suber</name>
    <name type="common">Cork oak</name>
    <dbReference type="NCBI Taxonomy" id="58331"/>
    <lineage>
        <taxon>Eukaryota</taxon>
        <taxon>Viridiplantae</taxon>
        <taxon>Streptophyta</taxon>
        <taxon>Embryophyta</taxon>
        <taxon>Tracheophyta</taxon>
        <taxon>Spermatophyta</taxon>
        <taxon>Magnoliopsida</taxon>
        <taxon>eudicotyledons</taxon>
        <taxon>Gunneridae</taxon>
        <taxon>Pentapetalae</taxon>
        <taxon>rosids</taxon>
        <taxon>fabids</taxon>
        <taxon>Fagales</taxon>
        <taxon>Fagaceae</taxon>
        <taxon>Quercus</taxon>
    </lineage>
</organism>
<proteinExistence type="predicted"/>